<dbReference type="SUPFAM" id="SSF63748">
    <property type="entry name" value="Tudor/PWWP/MBT"/>
    <property type="match status" value="1"/>
</dbReference>
<evidence type="ECO:0008006" key="10">
    <source>
        <dbReference type="Google" id="ProtNLM"/>
    </source>
</evidence>
<keyword evidence="4" id="KW-0221">Differentiation</keyword>
<evidence type="ECO:0000256" key="3">
    <source>
        <dbReference type="ARBA" id="ARBA00022737"/>
    </source>
</evidence>
<comment type="subcellular location">
    <subcellularLocation>
        <location evidence="1">Cytoplasm</location>
    </subcellularLocation>
</comment>
<keyword evidence="4" id="KW-0744">Spermatogenesis</keyword>
<dbReference type="PANTHER" id="PTHR22948">
    <property type="entry name" value="TUDOR DOMAIN CONTAINING PROTEIN"/>
    <property type="match status" value="1"/>
</dbReference>
<evidence type="ECO:0000313" key="9">
    <source>
        <dbReference type="Proteomes" id="UP000091820"/>
    </source>
</evidence>
<feature type="domain" description="Tudor" evidence="6">
    <location>
        <begin position="373"/>
        <end position="430"/>
    </location>
</feature>
<dbReference type="InterPro" id="IPR041966">
    <property type="entry name" value="LOTUS-like"/>
</dbReference>
<dbReference type="InterPro" id="IPR002999">
    <property type="entry name" value="Tudor"/>
</dbReference>
<proteinExistence type="predicted"/>
<dbReference type="Gene3D" id="3.30.420.610">
    <property type="entry name" value="LOTUS domain-like"/>
    <property type="match status" value="1"/>
</dbReference>
<reference evidence="9" key="1">
    <citation type="submission" date="2014-03" db="EMBL/GenBank/DDBJ databases">
        <authorList>
            <person name="Aksoy S."/>
            <person name="Warren W."/>
            <person name="Wilson R.K."/>
        </authorList>
    </citation>
    <scope>NUCLEOTIDE SEQUENCE [LARGE SCALE GENOMIC DNA]</scope>
    <source>
        <strain evidence="9">IAEA</strain>
    </source>
</reference>
<evidence type="ECO:0000256" key="1">
    <source>
        <dbReference type="ARBA" id="ARBA00004496"/>
    </source>
</evidence>
<dbReference type="Gene3D" id="2.30.30.140">
    <property type="match status" value="1"/>
</dbReference>
<dbReference type="GO" id="GO:0005737">
    <property type="term" value="C:cytoplasm"/>
    <property type="evidence" value="ECO:0007669"/>
    <property type="project" value="UniProtKB-SubCell"/>
</dbReference>
<evidence type="ECO:0000256" key="4">
    <source>
        <dbReference type="ARBA" id="ARBA00022871"/>
    </source>
</evidence>
<dbReference type="Gene3D" id="2.40.50.90">
    <property type="match status" value="1"/>
</dbReference>
<evidence type="ECO:0000313" key="8">
    <source>
        <dbReference type="EnsemblMetazoa" id="GBRI034187-PA"/>
    </source>
</evidence>
<dbReference type="Pfam" id="PF12872">
    <property type="entry name" value="OST-HTH"/>
    <property type="match status" value="1"/>
</dbReference>
<reference evidence="8" key="2">
    <citation type="submission" date="2020-05" db="UniProtKB">
        <authorList>
            <consortium name="EnsemblMetazoa"/>
        </authorList>
    </citation>
    <scope>IDENTIFICATION</scope>
    <source>
        <strain evidence="8">IAEA</strain>
    </source>
</reference>
<dbReference type="PROSITE" id="PS51644">
    <property type="entry name" value="HTH_OST"/>
    <property type="match status" value="1"/>
</dbReference>
<evidence type="ECO:0000256" key="5">
    <source>
        <dbReference type="SAM" id="MobiDB-lite"/>
    </source>
</evidence>
<dbReference type="GO" id="GO:0007283">
    <property type="term" value="P:spermatogenesis"/>
    <property type="evidence" value="ECO:0007669"/>
    <property type="project" value="UniProtKB-KW"/>
</dbReference>
<dbReference type="PROSITE" id="PS50304">
    <property type="entry name" value="TUDOR"/>
    <property type="match status" value="1"/>
</dbReference>
<feature type="region of interest" description="Disordered" evidence="5">
    <location>
        <begin position="209"/>
        <end position="232"/>
    </location>
</feature>
<dbReference type="InterPro" id="IPR050621">
    <property type="entry name" value="Tudor_domain_containing"/>
</dbReference>
<dbReference type="GO" id="GO:0030154">
    <property type="term" value="P:cell differentiation"/>
    <property type="evidence" value="ECO:0007669"/>
    <property type="project" value="UniProtKB-ARBA"/>
</dbReference>
<feature type="compositionally biased region" description="Polar residues" evidence="5">
    <location>
        <begin position="217"/>
        <end position="232"/>
    </location>
</feature>
<evidence type="ECO:0000259" key="7">
    <source>
        <dbReference type="PROSITE" id="PS51644"/>
    </source>
</evidence>
<dbReference type="InterPro" id="IPR025605">
    <property type="entry name" value="OST-HTH/LOTUS_dom"/>
</dbReference>
<dbReference type="EnsemblMetazoa" id="GBRI034187-RA">
    <property type="protein sequence ID" value="GBRI034187-PA"/>
    <property type="gene ID" value="GBRI034187"/>
</dbReference>
<dbReference type="Pfam" id="PF00567">
    <property type="entry name" value="TUDOR"/>
    <property type="match status" value="1"/>
</dbReference>
<dbReference type="Proteomes" id="UP000091820">
    <property type="component" value="Unassembled WGS sequence"/>
</dbReference>
<accession>A0A1A9WVP8</accession>
<keyword evidence="2" id="KW-0963">Cytoplasm</keyword>
<protein>
    <recommendedName>
        <fullName evidence="10">HTH OST-type domain-containing protein</fullName>
    </recommendedName>
</protein>
<keyword evidence="9" id="KW-1185">Reference proteome</keyword>
<dbReference type="PANTHER" id="PTHR22948:SF76">
    <property type="entry name" value="FI20010P1-RELATED"/>
    <property type="match status" value="1"/>
</dbReference>
<dbReference type="AlphaFoldDB" id="A0A1A9WVP8"/>
<sequence>MEGQSLTEVKIIIKSLIISSRKEITVEKLNHDYKLMEGYNIPYQRFGYDTLENFLYAMPDTLTIFGKGITAKLRSVTTPKSAHIEEFVQNQIKHAEPRVNKKNNSKEQNVQPKTSKKNSFFKTINKNQMTRTLKVRNAPPSPKTATNTEESKVRINQKNIAENELEELGVLLDTKCEIKNNGDNDTHKTISENCLTLSTPDAIKQQNVESARKYDPMSQQSNERQTISSEPNKLNGGLTTYSVYCDLLGIEDENFLDGEKENVSDGCSGSRQSVFNFDDINSDVIKDLSKPIPNCCLTFPKFLTFGEEIPPNMLFLNVDVDSRIEIIITEIHSFHKFYFHTLRDSHELDTLMHNIEKKYEKLNANEWRIPFDSLTPGRVCAASYRNLWHRAIIVEYPVKNKVMVDFVDYGTVYKVDVAKIKYLSSDFCELPVQALHGSLSNVKPLNLKWNNEANIYFANLVTETIVYAKISEIDAKQRIFHLIICVVNHGDIVEINNALMSKRFATHNA</sequence>
<feature type="domain" description="HTH OST-type" evidence="7">
    <location>
        <begin position="5"/>
        <end position="80"/>
    </location>
</feature>
<name>A0A1A9WVP8_9MUSC</name>
<dbReference type="STRING" id="37001.A0A1A9WVP8"/>
<evidence type="ECO:0000259" key="6">
    <source>
        <dbReference type="PROSITE" id="PS50304"/>
    </source>
</evidence>
<keyword evidence="3" id="KW-0677">Repeat</keyword>
<dbReference type="VEuPathDB" id="VectorBase:GBRI034187"/>
<dbReference type="CDD" id="cd09972">
    <property type="entry name" value="LOTUS_TDRD_OSKAR"/>
    <property type="match status" value="1"/>
</dbReference>
<dbReference type="InterPro" id="IPR035437">
    <property type="entry name" value="SNase_OB-fold_sf"/>
</dbReference>
<organism evidence="8 9">
    <name type="scientific">Glossina brevipalpis</name>
    <dbReference type="NCBI Taxonomy" id="37001"/>
    <lineage>
        <taxon>Eukaryota</taxon>
        <taxon>Metazoa</taxon>
        <taxon>Ecdysozoa</taxon>
        <taxon>Arthropoda</taxon>
        <taxon>Hexapoda</taxon>
        <taxon>Insecta</taxon>
        <taxon>Pterygota</taxon>
        <taxon>Neoptera</taxon>
        <taxon>Endopterygota</taxon>
        <taxon>Diptera</taxon>
        <taxon>Brachycera</taxon>
        <taxon>Muscomorpha</taxon>
        <taxon>Hippoboscoidea</taxon>
        <taxon>Glossinidae</taxon>
        <taxon>Glossina</taxon>
    </lineage>
</organism>
<evidence type="ECO:0000256" key="2">
    <source>
        <dbReference type="ARBA" id="ARBA00022490"/>
    </source>
</evidence>